<keyword evidence="3" id="KW-1185">Reference proteome</keyword>
<dbReference type="EMBL" id="CAIIXF020000012">
    <property type="protein sequence ID" value="CAH1801325.1"/>
    <property type="molecule type" value="Genomic_DNA"/>
</dbReference>
<dbReference type="Proteomes" id="UP000749559">
    <property type="component" value="Unassembled WGS sequence"/>
</dbReference>
<feature type="region of interest" description="Disordered" evidence="1">
    <location>
        <begin position="13"/>
        <end position="81"/>
    </location>
</feature>
<organism evidence="2 3">
    <name type="scientific">Owenia fusiformis</name>
    <name type="common">Polychaete worm</name>
    <dbReference type="NCBI Taxonomy" id="6347"/>
    <lineage>
        <taxon>Eukaryota</taxon>
        <taxon>Metazoa</taxon>
        <taxon>Spiralia</taxon>
        <taxon>Lophotrochozoa</taxon>
        <taxon>Annelida</taxon>
        <taxon>Polychaeta</taxon>
        <taxon>Sedentaria</taxon>
        <taxon>Canalipalpata</taxon>
        <taxon>Sabellida</taxon>
        <taxon>Oweniida</taxon>
        <taxon>Oweniidae</taxon>
        <taxon>Owenia</taxon>
    </lineage>
</organism>
<proteinExistence type="predicted"/>
<reference evidence="2" key="1">
    <citation type="submission" date="2022-03" db="EMBL/GenBank/DDBJ databases">
        <authorList>
            <person name="Martin C."/>
        </authorList>
    </citation>
    <scope>NUCLEOTIDE SEQUENCE</scope>
</reference>
<comment type="caution">
    <text evidence="2">The sequence shown here is derived from an EMBL/GenBank/DDBJ whole genome shotgun (WGS) entry which is preliminary data.</text>
</comment>
<feature type="non-terminal residue" evidence="2">
    <location>
        <position position="172"/>
    </location>
</feature>
<dbReference type="OrthoDB" id="8819001at2759"/>
<accession>A0A8S4Q3E2</accession>
<evidence type="ECO:0000313" key="2">
    <source>
        <dbReference type="EMBL" id="CAH1801325.1"/>
    </source>
</evidence>
<evidence type="ECO:0000256" key="1">
    <source>
        <dbReference type="SAM" id="MobiDB-lite"/>
    </source>
</evidence>
<feature type="compositionally biased region" description="Polar residues" evidence="1">
    <location>
        <begin position="68"/>
        <end position="81"/>
    </location>
</feature>
<sequence length="172" mass="19651">AYQRVCYKGRPLSSFRVPDMGISEPEQHKSVYEQSRPGYEQSKPGYEQSRPGYEQPKPAYEQSRPEYEQSNPGQFKGQQPKSLVTQKQCITTLGASNVSINTQRTGQVQSVLSEPVDEAHCLTWCKVRLISNAELNPSNQWLPNNFWSSTGFKDVEFSGDFMSKYIETIDIW</sequence>
<protein>
    <submittedName>
        <fullName evidence="2">Uncharacterized protein</fullName>
    </submittedName>
</protein>
<gene>
    <name evidence="2" type="ORF">OFUS_LOCUS25128</name>
</gene>
<name>A0A8S4Q3E2_OWEFU</name>
<evidence type="ECO:0000313" key="3">
    <source>
        <dbReference type="Proteomes" id="UP000749559"/>
    </source>
</evidence>
<dbReference type="AlphaFoldDB" id="A0A8S4Q3E2"/>